<keyword evidence="1" id="KW-0812">Transmembrane</keyword>
<keyword evidence="3" id="KW-1185">Reference proteome</keyword>
<keyword evidence="1" id="KW-1133">Transmembrane helix</keyword>
<proteinExistence type="predicted"/>
<protein>
    <submittedName>
        <fullName evidence="2">Uncharacterized protein</fullName>
    </submittedName>
</protein>
<dbReference type="InterPro" id="IPR007788">
    <property type="entry name" value="QCT"/>
</dbReference>
<name>A0ABQ7JCH8_9APIC</name>
<sequence length="495" mass="56871">MMPRDVKYNLLDKLRWFLFYFLRNSFAELLLYSLLLNCLWTYQLSFVEPFSSKQDGIKFYTFNAKSIRTLPHLHEPSPFVVKVAGDPVLLSLYGKSGDSSESKSEESKYFSESSFPQKYQQWMLVLGDGVEVDAGSSSFQYFSNSYNQDINYVPFTQGFLFSDSTKIIESAGLYYGSLLREVDASTGKTLRYVRLPDKLFAEGCSLMQLTGDERDQKCTYDARKNVADFVKDELASYQELPIIPKKHSLILQLTWRERKLIVYDYESFLPIFSFDIDFNGWGLASNTYSSYVSTHRIQEKSSAKQCSFQKFRLWATCGDSYLLELDASLIESTLRLYFEQSVDESKGKVTSPIPLAKRHVKIVKKVKIHCLGSSISMVNELEYDHSRNSIFGNIFGTFLVVEIDPDTGKCRSLTSMAGLHDPKHHSIDLSNDVMNGIAIRPDTEVHNVKEPPVFYFTGKRWPTVYSLTLKDITSSTSNIITWRDLQKHFPEFRIN</sequence>
<dbReference type="EMBL" id="JADAQX010000159">
    <property type="protein sequence ID" value="KAF8821594.1"/>
    <property type="molecule type" value="Genomic_DNA"/>
</dbReference>
<evidence type="ECO:0000313" key="3">
    <source>
        <dbReference type="Proteomes" id="UP000823046"/>
    </source>
</evidence>
<comment type="caution">
    <text evidence="2">The sequence shown here is derived from an EMBL/GenBank/DDBJ whole genome shotgun (WGS) entry which is preliminary data.</text>
</comment>
<gene>
    <name evidence="2" type="ORF">IE077_001837</name>
</gene>
<evidence type="ECO:0000313" key="2">
    <source>
        <dbReference type="EMBL" id="KAF8821594.1"/>
    </source>
</evidence>
<accession>A0ABQ7JCH8</accession>
<keyword evidence="1" id="KW-0472">Membrane</keyword>
<dbReference type="PANTHER" id="PTHR31270:SF1">
    <property type="entry name" value="GLUTAMINYL-PEPTIDE CYCLOTRANSFERASE"/>
    <property type="match status" value="1"/>
</dbReference>
<dbReference type="Proteomes" id="UP000823046">
    <property type="component" value="Unassembled WGS sequence"/>
</dbReference>
<feature type="transmembrane region" description="Helical" evidence="1">
    <location>
        <begin position="21"/>
        <end position="42"/>
    </location>
</feature>
<evidence type="ECO:0000256" key="1">
    <source>
        <dbReference type="SAM" id="Phobius"/>
    </source>
</evidence>
<dbReference type="PANTHER" id="PTHR31270">
    <property type="entry name" value="GLUTAMINYL-PEPTIDE CYCLOTRANSFERASE"/>
    <property type="match status" value="1"/>
</dbReference>
<dbReference type="Pfam" id="PF05096">
    <property type="entry name" value="Glu_cyclase_2"/>
    <property type="match status" value="2"/>
</dbReference>
<organism evidence="2 3">
    <name type="scientific">Cardiosporidium cionae</name>
    <dbReference type="NCBI Taxonomy" id="476202"/>
    <lineage>
        <taxon>Eukaryota</taxon>
        <taxon>Sar</taxon>
        <taxon>Alveolata</taxon>
        <taxon>Apicomplexa</taxon>
        <taxon>Aconoidasida</taxon>
        <taxon>Nephromycida</taxon>
        <taxon>Cardiosporidium</taxon>
    </lineage>
</organism>
<reference evidence="2 3" key="1">
    <citation type="journal article" date="2020" name="bioRxiv">
        <title>Metabolic contributions of an alphaproteobacterial endosymbiont in the apicomplexan Cardiosporidium cionae.</title>
        <authorList>
            <person name="Hunter E.S."/>
            <person name="Paight C.J."/>
            <person name="Lane C.E."/>
        </authorList>
    </citation>
    <scope>NUCLEOTIDE SEQUENCE [LARGE SCALE GENOMIC DNA]</scope>
    <source>
        <strain evidence="2">ESH_2018</strain>
    </source>
</reference>